<dbReference type="KEGG" id="ehx:EMIHUDRAFT_442592"/>
<reference evidence="1" key="2">
    <citation type="submission" date="2024-10" db="UniProtKB">
        <authorList>
            <consortium name="EnsemblProtists"/>
        </authorList>
    </citation>
    <scope>IDENTIFICATION</scope>
</reference>
<keyword evidence="2" id="KW-1185">Reference proteome</keyword>
<dbReference type="EnsemblProtists" id="EOD29889">
    <property type="protein sequence ID" value="EOD29889"/>
    <property type="gene ID" value="EMIHUDRAFT_442592"/>
</dbReference>
<dbReference type="AlphaFoldDB" id="A0A0D3K2A4"/>
<reference evidence="2" key="1">
    <citation type="journal article" date="2013" name="Nature">
        <title>Pan genome of the phytoplankton Emiliania underpins its global distribution.</title>
        <authorList>
            <person name="Read B.A."/>
            <person name="Kegel J."/>
            <person name="Klute M.J."/>
            <person name="Kuo A."/>
            <person name="Lefebvre S.C."/>
            <person name="Maumus F."/>
            <person name="Mayer C."/>
            <person name="Miller J."/>
            <person name="Monier A."/>
            <person name="Salamov A."/>
            <person name="Young J."/>
            <person name="Aguilar M."/>
            <person name="Claverie J.M."/>
            <person name="Frickenhaus S."/>
            <person name="Gonzalez K."/>
            <person name="Herman E.K."/>
            <person name="Lin Y.C."/>
            <person name="Napier J."/>
            <person name="Ogata H."/>
            <person name="Sarno A.F."/>
            <person name="Shmutz J."/>
            <person name="Schroeder D."/>
            <person name="de Vargas C."/>
            <person name="Verret F."/>
            <person name="von Dassow P."/>
            <person name="Valentin K."/>
            <person name="Van de Peer Y."/>
            <person name="Wheeler G."/>
            <person name="Dacks J.B."/>
            <person name="Delwiche C.F."/>
            <person name="Dyhrman S.T."/>
            <person name="Glockner G."/>
            <person name="John U."/>
            <person name="Richards T."/>
            <person name="Worden A.Z."/>
            <person name="Zhang X."/>
            <person name="Grigoriev I.V."/>
            <person name="Allen A.E."/>
            <person name="Bidle K."/>
            <person name="Borodovsky M."/>
            <person name="Bowler C."/>
            <person name="Brownlee C."/>
            <person name="Cock J.M."/>
            <person name="Elias M."/>
            <person name="Gladyshev V.N."/>
            <person name="Groth M."/>
            <person name="Guda C."/>
            <person name="Hadaegh A."/>
            <person name="Iglesias-Rodriguez M.D."/>
            <person name="Jenkins J."/>
            <person name="Jones B.M."/>
            <person name="Lawson T."/>
            <person name="Leese F."/>
            <person name="Lindquist E."/>
            <person name="Lobanov A."/>
            <person name="Lomsadze A."/>
            <person name="Malik S.B."/>
            <person name="Marsh M.E."/>
            <person name="Mackinder L."/>
            <person name="Mock T."/>
            <person name="Mueller-Roeber B."/>
            <person name="Pagarete A."/>
            <person name="Parker M."/>
            <person name="Probert I."/>
            <person name="Quesneville H."/>
            <person name="Raines C."/>
            <person name="Rensing S.A."/>
            <person name="Riano-Pachon D.M."/>
            <person name="Richier S."/>
            <person name="Rokitta S."/>
            <person name="Shiraiwa Y."/>
            <person name="Soanes D.M."/>
            <person name="van der Giezen M."/>
            <person name="Wahlund T.M."/>
            <person name="Williams B."/>
            <person name="Wilson W."/>
            <person name="Wolfe G."/>
            <person name="Wurch L.L."/>
        </authorList>
    </citation>
    <scope>NUCLEOTIDE SEQUENCE</scope>
</reference>
<dbReference type="Proteomes" id="UP000013827">
    <property type="component" value="Unassembled WGS sequence"/>
</dbReference>
<dbReference type="PaxDb" id="2903-EOD29889"/>
<name>A0A0D3K2A4_EMIH1</name>
<sequence>MGRYLNWVPARYGEIWGDISTGSPRAPSGSAGGHSPRCTAGCALAVGRADAGDGGDCTADHCGCRGRVRAGVARGRPPELAFAAQGGWPDAIRLPLRPRLLGGSARPPLPLCHRRLALRHRPRARLALARLGPATAASGRA</sequence>
<dbReference type="RefSeq" id="XP_005782318.1">
    <property type="nucleotide sequence ID" value="XM_005782261.1"/>
</dbReference>
<proteinExistence type="predicted"/>
<protein>
    <submittedName>
        <fullName evidence="1">Uncharacterized protein</fullName>
    </submittedName>
</protein>
<dbReference type="HOGENOM" id="CLU_1828981_0_0_1"/>
<evidence type="ECO:0000313" key="2">
    <source>
        <dbReference type="Proteomes" id="UP000013827"/>
    </source>
</evidence>
<accession>A0A0D3K2A4</accession>
<organism evidence="1 2">
    <name type="scientific">Emiliania huxleyi (strain CCMP1516)</name>
    <dbReference type="NCBI Taxonomy" id="280463"/>
    <lineage>
        <taxon>Eukaryota</taxon>
        <taxon>Haptista</taxon>
        <taxon>Haptophyta</taxon>
        <taxon>Prymnesiophyceae</taxon>
        <taxon>Isochrysidales</taxon>
        <taxon>Noelaerhabdaceae</taxon>
        <taxon>Emiliania</taxon>
    </lineage>
</organism>
<evidence type="ECO:0000313" key="1">
    <source>
        <dbReference type="EnsemblProtists" id="EOD29889"/>
    </source>
</evidence>
<dbReference type="GeneID" id="17275229"/>